<dbReference type="RefSeq" id="XP_033691682.1">
    <property type="nucleotide sequence ID" value="XM_033821424.1"/>
</dbReference>
<keyword evidence="2" id="KW-1185">Reference proteome</keyword>
<sequence length="129" mass="14153">MPAWALIITCSTCVLGPWKPVSDEGSIVLRGDLHTIAIRHTVGVAYGTYTLYADVVPAVTLCPFIFLEYFTPQGSTPSEDLSISVRKGVTAFFLRSSSSKWKKIQSSRTFYGPLKKLNSSPTEKHIAKA</sequence>
<name>A0A6A6J291_9PLEO</name>
<dbReference type="Proteomes" id="UP000800094">
    <property type="component" value="Unassembled WGS sequence"/>
</dbReference>
<evidence type="ECO:0000313" key="2">
    <source>
        <dbReference type="Proteomes" id="UP000800094"/>
    </source>
</evidence>
<evidence type="ECO:0000313" key="1">
    <source>
        <dbReference type="EMBL" id="KAF2256678.1"/>
    </source>
</evidence>
<dbReference type="EMBL" id="ML987189">
    <property type="protein sequence ID" value="KAF2256678.1"/>
    <property type="molecule type" value="Genomic_DNA"/>
</dbReference>
<proteinExistence type="predicted"/>
<gene>
    <name evidence="1" type="ORF">BU26DRAFT_27475</name>
</gene>
<dbReference type="AlphaFoldDB" id="A0A6A6J291"/>
<reference evidence="1" key="1">
    <citation type="journal article" date="2020" name="Stud. Mycol.">
        <title>101 Dothideomycetes genomes: a test case for predicting lifestyles and emergence of pathogens.</title>
        <authorList>
            <person name="Haridas S."/>
            <person name="Albert R."/>
            <person name="Binder M."/>
            <person name="Bloem J."/>
            <person name="Labutti K."/>
            <person name="Salamov A."/>
            <person name="Andreopoulos B."/>
            <person name="Baker S."/>
            <person name="Barry K."/>
            <person name="Bills G."/>
            <person name="Bluhm B."/>
            <person name="Cannon C."/>
            <person name="Castanera R."/>
            <person name="Culley D."/>
            <person name="Daum C."/>
            <person name="Ezra D."/>
            <person name="Gonzalez J."/>
            <person name="Henrissat B."/>
            <person name="Kuo A."/>
            <person name="Liang C."/>
            <person name="Lipzen A."/>
            <person name="Lutzoni F."/>
            <person name="Magnuson J."/>
            <person name="Mondo S."/>
            <person name="Nolan M."/>
            <person name="Ohm R."/>
            <person name="Pangilinan J."/>
            <person name="Park H.-J."/>
            <person name="Ramirez L."/>
            <person name="Alfaro M."/>
            <person name="Sun H."/>
            <person name="Tritt A."/>
            <person name="Yoshinaga Y."/>
            <person name="Zwiers L.-H."/>
            <person name="Turgeon B."/>
            <person name="Goodwin S."/>
            <person name="Spatafora J."/>
            <person name="Crous P."/>
            <person name="Grigoriev I."/>
        </authorList>
    </citation>
    <scope>NUCLEOTIDE SEQUENCE</scope>
    <source>
        <strain evidence="1">CBS 122368</strain>
    </source>
</reference>
<protein>
    <submittedName>
        <fullName evidence="1">Uncharacterized protein</fullName>
    </submittedName>
</protein>
<accession>A0A6A6J291</accession>
<organism evidence="1 2">
    <name type="scientific">Trematosphaeria pertusa</name>
    <dbReference type="NCBI Taxonomy" id="390896"/>
    <lineage>
        <taxon>Eukaryota</taxon>
        <taxon>Fungi</taxon>
        <taxon>Dikarya</taxon>
        <taxon>Ascomycota</taxon>
        <taxon>Pezizomycotina</taxon>
        <taxon>Dothideomycetes</taxon>
        <taxon>Pleosporomycetidae</taxon>
        <taxon>Pleosporales</taxon>
        <taxon>Massarineae</taxon>
        <taxon>Trematosphaeriaceae</taxon>
        <taxon>Trematosphaeria</taxon>
    </lineage>
</organism>
<dbReference type="GeneID" id="54574754"/>